<evidence type="ECO:0000313" key="1">
    <source>
        <dbReference type="EMBL" id="KAJ8673225.1"/>
    </source>
</evidence>
<organism evidence="1 2">
    <name type="scientific">Eretmocerus hayati</name>
    <dbReference type="NCBI Taxonomy" id="131215"/>
    <lineage>
        <taxon>Eukaryota</taxon>
        <taxon>Metazoa</taxon>
        <taxon>Ecdysozoa</taxon>
        <taxon>Arthropoda</taxon>
        <taxon>Hexapoda</taxon>
        <taxon>Insecta</taxon>
        <taxon>Pterygota</taxon>
        <taxon>Neoptera</taxon>
        <taxon>Endopterygota</taxon>
        <taxon>Hymenoptera</taxon>
        <taxon>Apocrita</taxon>
        <taxon>Proctotrupomorpha</taxon>
        <taxon>Chalcidoidea</taxon>
        <taxon>Aphelinidae</taxon>
        <taxon>Aphelininae</taxon>
        <taxon>Eretmocerus</taxon>
    </lineage>
</organism>
<sequence>MLIKLGADVLKQASNGDTPLHLLNSSTAQEVLDYIPIDLLNSRLLQLNHIESKGLSIFHQACSITNLRLMRYFLEHGVDANDPSLDLGIGCDGNAPLHLVILKNSFSSVEAVKLLLDYNANPNVRNHKGNTPLHLMNKNRFPEIIDMLVNRGADVNAQNALLETPLMTVCSKKNLIPDDLNRTVVFLLNNGADINLTDKNDETPLSVQPIRDLEPFSIVVNTLMKHLTRLEAVDLFVNYTNHKAYYTFLGEFIDELQFFMDPVYDECFEELEITKQVYINDHTRYSYMISFVRIRMNWHGQVEI</sequence>
<protein>
    <submittedName>
        <fullName evidence="1">Uncharacterized protein</fullName>
    </submittedName>
</protein>
<reference evidence="1" key="1">
    <citation type="submission" date="2023-04" db="EMBL/GenBank/DDBJ databases">
        <title>A chromosome-level genome assembly of the parasitoid wasp Eretmocerus hayati.</title>
        <authorList>
            <person name="Zhong Y."/>
            <person name="Liu S."/>
            <person name="Liu Y."/>
        </authorList>
    </citation>
    <scope>NUCLEOTIDE SEQUENCE</scope>
    <source>
        <strain evidence="1">ZJU_SS_LIU_2023</strain>
    </source>
</reference>
<comment type="caution">
    <text evidence="1">The sequence shown here is derived from an EMBL/GenBank/DDBJ whole genome shotgun (WGS) entry which is preliminary data.</text>
</comment>
<dbReference type="Proteomes" id="UP001239111">
    <property type="component" value="Chromosome 3"/>
</dbReference>
<evidence type="ECO:0000313" key="2">
    <source>
        <dbReference type="Proteomes" id="UP001239111"/>
    </source>
</evidence>
<gene>
    <name evidence="1" type="ORF">QAD02_004487</name>
</gene>
<accession>A0ACC2NPP2</accession>
<name>A0ACC2NPP2_9HYME</name>
<dbReference type="EMBL" id="CM056743">
    <property type="protein sequence ID" value="KAJ8673225.1"/>
    <property type="molecule type" value="Genomic_DNA"/>
</dbReference>
<proteinExistence type="predicted"/>
<keyword evidence="2" id="KW-1185">Reference proteome</keyword>